<dbReference type="Pfam" id="PF07690">
    <property type="entry name" value="MFS_1"/>
    <property type="match status" value="2"/>
</dbReference>
<dbReference type="GeneID" id="76198753"/>
<keyword evidence="1" id="KW-1133">Transmembrane helix</keyword>
<feature type="transmembrane region" description="Helical" evidence="1">
    <location>
        <begin position="270"/>
        <end position="290"/>
    </location>
</feature>
<dbReference type="PROSITE" id="PS50850">
    <property type="entry name" value="MFS"/>
    <property type="match status" value="1"/>
</dbReference>
<feature type="transmembrane region" description="Helical" evidence="1">
    <location>
        <begin position="12"/>
        <end position="35"/>
    </location>
</feature>
<proteinExistence type="predicted"/>
<feature type="transmembrane region" description="Helical" evidence="1">
    <location>
        <begin position="50"/>
        <end position="71"/>
    </location>
</feature>
<dbReference type="SUPFAM" id="SSF103473">
    <property type="entry name" value="MFS general substrate transporter"/>
    <property type="match status" value="2"/>
</dbReference>
<dbReference type="CDD" id="cd17325">
    <property type="entry name" value="MFS_MdtG_SLC18_like"/>
    <property type="match status" value="1"/>
</dbReference>
<feature type="transmembrane region" description="Helical" evidence="1">
    <location>
        <begin position="83"/>
        <end position="103"/>
    </location>
</feature>
<dbReference type="InterPro" id="IPR020846">
    <property type="entry name" value="MFS_dom"/>
</dbReference>
<comment type="caution">
    <text evidence="3">The sequence shown here is derived from an EMBL/GenBank/DDBJ whole genome shotgun (WGS) entry which is preliminary data.</text>
</comment>
<dbReference type="InterPro" id="IPR011701">
    <property type="entry name" value="MFS"/>
</dbReference>
<feature type="transmembrane region" description="Helical" evidence="1">
    <location>
        <begin position="327"/>
        <end position="348"/>
    </location>
</feature>
<feature type="transmembrane region" description="Helical" evidence="1">
    <location>
        <begin position="237"/>
        <end position="258"/>
    </location>
</feature>
<feature type="transmembrane region" description="Helical" evidence="1">
    <location>
        <begin position="186"/>
        <end position="206"/>
    </location>
</feature>
<keyword evidence="4" id="KW-1185">Reference proteome</keyword>
<keyword evidence="1" id="KW-0812">Transmembrane</keyword>
<feature type="transmembrane region" description="Helical" evidence="1">
    <location>
        <begin position="360"/>
        <end position="377"/>
    </location>
</feature>
<feature type="transmembrane region" description="Helical" evidence="1">
    <location>
        <begin position="302"/>
        <end position="321"/>
    </location>
</feature>
<dbReference type="AlphaFoldDB" id="A0ABD5YJW7"/>
<reference evidence="3 4" key="1">
    <citation type="journal article" date="2019" name="Int. J. Syst. Evol. Microbiol.">
        <title>The Global Catalogue of Microorganisms (GCM) 10K type strain sequencing project: providing services to taxonomists for standard genome sequencing and annotation.</title>
        <authorList>
            <consortium name="The Broad Institute Genomics Platform"/>
            <consortium name="The Broad Institute Genome Sequencing Center for Infectious Disease"/>
            <person name="Wu L."/>
            <person name="Ma J."/>
        </authorList>
    </citation>
    <scope>NUCLEOTIDE SEQUENCE [LARGE SCALE GENOMIC DNA]</scope>
    <source>
        <strain evidence="3 4">RDMS1</strain>
    </source>
</reference>
<feature type="domain" description="Major facilitator superfamily (MFS) profile" evidence="2">
    <location>
        <begin position="9"/>
        <end position="413"/>
    </location>
</feature>
<dbReference type="InterPro" id="IPR036259">
    <property type="entry name" value="MFS_trans_sf"/>
</dbReference>
<gene>
    <name evidence="3" type="ORF">ACFQL7_04540</name>
</gene>
<protein>
    <submittedName>
        <fullName evidence="3">MFS transporter</fullName>
    </submittedName>
</protein>
<evidence type="ECO:0000313" key="4">
    <source>
        <dbReference type="Proteomes" id="UP001596417"/>
    </source>
</evidence>
<dbReference type="RefSeq" id="WP_248905103.1">
    <property type="nucleotide sequence ID" value="NZ_CP109979.1"/>
</dbReference>
<accession>A0ABD5YJW7</accession>
<name>A0ABD5YJW7_9EURY</name>
<dbReference type="Proteomes" id="UP001596417">
    <property type="component" value="Unassembled WGS sequence"/>
</dbReference>
<dbReference type="EMBL" id="JBHTAX010000001">
    <property type="protein sequence ID" value="MFC7189187.1"/>
    <property type="molecule type" value="Genomic_DNA"/>
</dbReference>
<evidence type="ECO:0000313" key="3">
    <source>
        <dbReference type="EMBL" id="MFC7189187.1"/>
    </source>
</evidence>
<dbReference type="PANTHER" id="PTHR23518:SF2">
    <property type="entry name" value="MAJOR FACILITATOR SUPERFAMILY TRANSPORTER"/>
    <property type="match status" value="1"/>
</dbReference>
<evidence type="ECO:0000256" key="1">
    <source>
        <dbReference type="SAM" id="Phobius"/>
    </source>
</evidence>
<organism evidence="3 4">
    <name type="scientific">Halocatena marina</name>
    <dbReference type="NCBI Taxonomy" id="2934937"/>
    <lineage>
        <taxon>Archaea</taxon>
        <taxon>Methanobacteriati</taxon>
        <taxon>Methanobacteriota</taxon>
        <taxon>Stenosarchaea group</taxon>
        <taxon>Halobacteria</taxon>
        <taxon>Halobacteriales</taxon>
        <taxon>Natronomonadaceae</taxon>
        <taxon>Halocatena</taxon>
    </lineage>
</organism>
<evidence type="ECO:0000259" key="2">
    <source>
        <dbReference type="PROSITE" id="PS50850"/>
    </source>
</evidence>
<dbReference type="PANTHER" id="PTHR23518">
    <property type="entry name" value="C-METHYLTRANSFERASE"/>
    <property type="match status" value="1"/>
</dbReference>
<feature type="transmembrane region" description="Helical" evidence="1">
    <location>
        <begin position="383"/>
        <end position="406"/>
    </location>
</feature>
<feature type="transmembrane region" description="Helical" evidence="1">
    <location>
        <begin position="151"/>
        <end position="174"/>
    </location>
</feature>
<keyword evidence="1" id="KW-0472">Membrane</keyword>
<feature type="transmembrane region" description="Helical" evidence="1">
    <location>
        <begin position="109"/>
        <end position="130"/>
    </location>
</feature>
<sequence length="432" mass="44091">MSLPDIDRQVLVLALARMVDAVGNSFLIVVLPLYIASEAITPGTLSVSDALLTGLVLSMFGLFNSVVQPFAGRASDRAGKRKIFVLIGLAILTVTNGAFAFVGSELSLLAIRIAQGIGVAFTIPATLALVNELSTTATRGGSMGVFNTFRLLGFGAGPIAAGAVVSTGPYRLAIADVAVQLSGFDAAFFIAAITALGGFLLVTLFVSDPESTHADAGDDLTVSVLADAGDEQLLDSVFTLGVATLVMAISIALISTIQPAVNTRLDQGPTLFGIEFGVFVLVQVVLQVPIGSASDRHGRKPFIVWGLALLVLATFVQGLVVAPWQMIAARAVQGIAAAFVFAPALALAGDLATDGQSGTTLAVLTMAFGLGTALGPLSSGFLIQYGFLTPFAFGAALAAVGAILVATQVEETVTSGSTATTNVSDTGEIPED</sequence>
<dbReference type="Gene3D" id="1.20.1250.20">
    <property type="entry name" value="MFS general substrate transporter like domains"/>
    <property type="match status" value="2"/>
</dbReference>